<organism evidence="2 3">
    <name type="scientific">Stentor coeruleus</name>
    <dbReference type="NCBI Taxonomy" id="5963"/>
    <lineage>
        <taxon>Eukaryota</taxon>
        <taxon>Sar</taxon>
        <taxon>Alveolata</taxon>
        <taxon>Ciliophora</taxon>
        <taxon>Postciliodesmatophora</taxon>
        <taxon>Heterotrichea</taxon>
        <taxon>Heterotrichida</taxon>
        <taxon>Stentoridae</taxon>
        <taxon>Stentor</taxon>
    </lineage>
</organism>
<dbReference type="Proteomes" id="UP000187209">
    <property type="component" value="Unassembled WGS sequence"/>
</dbReference>
<comment type="caution">
    <text evidence="2">The sequence shown here is derived from an EMBL/GenBank/DDBJ whole genome shotgun (WGS) entry which is preliminary data.</text>
</comment>
<reference evidence="2 3" key="1">
    <citation type="submission" date="2016-11" db="EMBL/GenBank/DDBJ databases">
        <title>The macronuclear genome of Stentor coeruleus: a giant cell with tiny introns.</title>
        <authorList>
            <person name="Slabodnick M."/>
            <person name="Ruby J.G."/>
            <person name="Reiff S.B."/>
            <person name="Swart E.C."/>
            <person name="Gosai S."/>
            <person name="Prabakaran S."/>
            <person name="Witkowska E."/>
            <person name="Larue G.E."/>
            <person name="Fisher S."/>
            <person name="Freeman R.M."/>
            <person name="Gunawardena J."/>
            <person name="Chu W."/>
            <person name="Stover N.A."/>
            <person name="Gregory B.D."/>
            <person name="Nowacki M."/>
            <person name="Derisi J."/>
            <person name="Roy S.W."/>
            <person name="Marshall W.F."/>
            <person name="Sood P."/>
        </authorList>
    </citation>
    <scope>NUCLEOTIDE SEQUENCE [LARGE SCALE GENOMIC DNA]</scope>
    <source>
        <strain evidence="2">WM001</strain>
    </source>
</reference>
<dbReference type="OrthoDB" id="324613at2759"/>
<dbReference type="EMBL" id="MPUH01000588">
    <property type="protein sequence ID" value="OMJ77193.1"/>
    <property type="molecule type" value="Genomic_DNA"/>
</dbReference>
<sequence>MNSWRPFASGLVSHTYEEFRKKYDKLYSANPQPKNSPVKEKFDIKKLFPYKLSDEDMENRLQHFADLQHKVEKQRSEIKKRDKSFELKKYVIAEQHKKEITDEKNEKKSKMMRIRSMGAGKSYREKPQEILESADATTFMLTAVDKVNETINTSRGRFPALTPRNNKNFTFK</sequence>
<gene>
    <name evidence="2" type="ORF">SteCoe_23268</name>
</gene>
<proteinExistence type="predicted"/>
<accession>A0A1R2BK91</accession>
<dbReference type="AlphaFoldDB" id="A0A1R2BK91"/>
<evidence type="ECO:0000256" key="1">
    <source>
        <dbReference type="SAM" id="MobiDB-lite"/>
    </source>
</evidence>
<feature type="region of interest" description="Disordered" evidence="1">
    <location>
        <begin position="101"/>
        <end position="127"/>
    </location>
</feature>
<evidence type="ECO:0000313" key="2">
    <source>
        <dbReference type="EMBL" id="OMJ77193.1"/>
    </source>
</evidence>
<evidence type="ECO:0000313" key="3">
    <source>
        <dbReference type="Proteomes" id="UP000187209"/>
    </source>
</evidence>
<keyword evidence="3" id="KW-1185">Reference proteome</keyword>
<name>A0A1R2BK91_9CILI</name>
<protein>
    <submittedName>
        <fullName evidence="2">Uncharacterized protein</fullName>
    </submittedName>
</protein>